<dbReference type="Proteomes" id="UP001597187">
    <property type="component" value="Unassembled WGS sequence"/>
</dbReference>
<sequence length="381" mass="41493">MDEKIPLFRIDADDRDVEYATESIRRGSHWANGPFVEEFEKRIADYLGVEHAVVVNSGTSALVTALTAHDVGPGDEVIVPSFTFIATANAVRLVGAEPVFADIEPETFGLDPDSVRDSISPDTAAILPVHPYGGACRIEELVAVAAEHDLLLVEDAAEVLGADSNGKPLGTFGHSGVLSFCQNKIATTGEGGAVVTNDDEVADRARLYRSHGRASKRYFDSARTGRYVQLGHNLRMADVVAAIGCAQMERVEDLVERRRAAAARLNAGFADVEGVRPHESPTGRHVYQLYTVELERGVDREAVISRLADHGIASKVYWDPAVHRTEFYLRDHDDLRTPLPMTEDVAGRVLTLPMFPGLSETETDRIVTTVADAVSEHLRVA</sequence>
<keyword evidence="2" id="KW-0032">Aminotransferase</keyword>
<dbReference type="PANTHER" id="PTHR30244:SF34">
    <property type="entry name" value="DTDP-4-AMINO-4,6-DIDEOXYGALACTOSE TRANSAMINASE"/>
    <property type="match status" value="1"/>
</dbReference>
<dbReference type="InterPro" id="IPR015424">
    <property type="entry name" value="PyrdxlP-dep_Trfase"/>
</dbReference>
<dbReference type="Gene3D" id="3.90.1150.10">
    <property type="entry name" value="Aspartate Aminotransferase, domain 1"/>
    <property type="match status" value="1"/>
</dbReference>
<dbReference type="RefSeq" id="WP_250874246.1">
    <property type="nucleotide sequence ID" value="NZ_JALXFV010000007.1"/>
</dbReference>
<dbReference type="Pfam" id="PF01041">
    <property type="entry name" value="DegT_DnrJ_EryC1"/>
    <property type="match status" value="1"/>
</dbReference>
<dbReference type="PANTHER" id="PTHR30244">
    <property type="entry name" value="TRANSAMINASE"/>
    <property type="match status" value="1"/>
</dbReference>
<keyword evidence="2" id="KW-0808">Transferase</keyword>
<accession>A0ABD6AXF3</accession>
<proteinExistence type="inferred from homology"/>
<evidence type="ECO:0000313" key="2">
    <source>
        <dbReference type="EMBL" id="MFD1514272.1"/>
    </source>
</evidence>
<keyword evidence="3" id="KW-1185">Reference proteome</keyword>
<dbReference type="GO" id="GO:0008483">
    <property type="term" value="F:transaminase activity"/>
    <property type="evidence" value="ECO:0007669"/>
    <property type="project" value="UniProtKB-KW"/>
</dbReference>
<evidence type="ECO:0000313" key="3">
    <source>
        <dbReference type="Proteomes" id="UP001597187"/>
    </source>
</evidence>
<dbReference type="Gene3D" id="3.40.640.10">
    <property type="entry name" value="Type I PLP-dependent aspartate aminotransferase-like (Major domain)"/>
    <property type="match status" value="1"/>
</dbReference>
<evidence type="ECO:0000256" key="1">
    <source>
        <dbReference type="RuleBase" id="RU004508"/>
    </source>
</evidence>
<dbReference type="InterPro" id="IPR015422">
    <property type="entry name" value="PyrdxlP-dep_Trfase_small"/>
</dbReference>
<dbReference type="AlphaFoldDB" id="A0ABD6AXF3"/>
<dbReference type="InterPro" id="IPR000653">
    <property type="entry name" value="DegT/StrS_aminotransferase"/>
</dbReference>
<dbReference type="SUPFAM" id="SSF53383">
    <property type="entry name" value="PLP-dependent transferases"/>
    <property type="match status" value="1"/>
</dbReference>
<organism evidence="2 3">
    <name type="scientific">Halomarina rubra</name>
    <dbReference type="NCBI Taxonomy" id="2071873"/>
    <lineage>
        <taxon>Archaea</taxon>
        <taxon>Methanobacteriati</taxon>
        <taxon>Methanobacteriota</taxon>
        <taxon>Stenosarchaea group</taxon>
        <taxon>Halobacteria</taxon>
        <taxon>Halobacteriales</taxon>
        <taxon>Natronomonadaceae</taxon>
        <taxon>Halomarina</taxon>
    </lineage>
</organism>
<comment type="similarity">
    <text evidence="1">Belongs to the DegT/DnrJ/EryC1 family.</text>
</comment>
<protein>
    <submittedName>
        <fullName evidence="2">DegT/DnrJ/EryC1/StrS family aminotransferase</fullName>
    </submittedName>
</protein>
<dbReference type="CDD" id="cd00616">
    <property type="entry name" value="AHBA_syn"/>
    <property type="match status" value="1"/>
</dbReference>
<gene>
    <name evidence="2" type="ORF">ACFSBT_13400</name>
</gene>
<dbReference type="EMBL" id="JBHUDC010000007">
    <property type="protein sequence ID" value="MFD1514272.1"/>
    <property type="molecule type" value="Genomic_DNA"/>
</dbReference>
<name>A0ABD6AXF3_9EURY</name>
<dbReference type="InterPro" id="IPR015421">
    <property type="entry name" value="PyrdxlP-dep_Trfase_major"/>
</dbReference>
<reference evidence="2 3" key="1">
    <citation type="journal article" date="2019" name="Int. J. Syst. Evol. Microbiol.">
        <title>The Global Catalogue of Microorganisms (GCM) 10K type strain sequencing project: providing services to taxonomists for standard genome sequencing and annotation.</title>
        <authorList>
            <consortium name="The Broad Institute Genomics Platform"/>
            <consortium name="The Broad Institute Genome Sequencing Center for Infectious Disease"/>
            <person name="Wu L."/>
            <person name="Ma J."/>
        </authorList>
    </citation>
    <scope>NUCLEOTIDE SEQUENCE [LARGE SCALE GENOMIC DNA]</scope>
    <source>
        <strain evidence="2 3">CGMCC 1.12563</strain>
    </source>
</reference>
<dbReference type="PIRSF" id="PIRSF000390">
    <property type="entry name" value="PLP_StrS"/>
    <property type="match status" value="1"/>
</dbReference>
<comment type="caution">
    <text evidence="2">The sequence shown here is derived from an EMBL/GenBank/DDBJ whole genome shotgun (WGS) entry which is preliminary data.</text>
</comment>
<keyword evidence="1" id="KW-0663">Pyridoxal phosphate</keyword>